<sequence length="393" mass="42050">MKRILSTTAAAMIAATAAGAEPWPQDAPNTDYQPASADQTRAEAMNSGVTLKVEPVVEGLEHPWAVELLPDGSALITERPGRLKLYKDGAVTEVSGVPEVSADGQGGLLDVALAPDFEQSRTIFLSYAEPREGGNGTAVARATLAEDGASLGDVQVIFQQQPTYDGDKHFGSRIVPNDDGTLFVTLGERSDVPIRDTAQEMSHHLGKLVRISQTGEVPEDNPFVGQEGVMPEIYASGLRNVQAAAVDPNGKLWTIEHGPKGGDELNHPEAGKNYGWPVISYGVNYDGTPVNEGITAQDGMEQPVYYWDPVIAPSGADFYDGQLFGDWQGDLLIGAMSPPSLVRLKLEGDRVVGEERLDPEIGRIRDVQVASDGTIWVVTDEDSGGLYRLSPEG</sequence>
<dbReference type="SUPFAM" id="SSF50952">
    <property type="entry name" value="Soluble quinoprotein glucose dehydrogenase"/>
    <property type="match status" value="1"/>
</dbReference>
<dbReference type="PANTHER" id="PTHR19328:SF75">
    <property type="entry name" value="ALDOSE SUGAR DEHYDROGENASE YLII"/>
    <property type="match status" value="1"/>
</dbReference>
<comment type="caution">
    <text evidence="3">The sequence shown here is derived from an EMBL/GenBank/DDBJ whole genome shotgun (WGS) entry which is preliminary data.</text>
</comment>
<dbReference type="Pfam" id="PF07995">
    <property type="entry name" value="GSDH"/>
    <property type="match status" value="1"/>
</dbReference>
<dbReference type="Proteomes" id="UP000315344">
    <property type="component" value="Unassembled WGS sequence"/>
</dbReference>
<dbReference type="Gene3D" id="2.120.10.30">
    <property type="entry name" value="TolB, C-terminal domain"/>
    <property type="match status" value="1"/>
</dbReference>
<name>A0A533IBA8_PARDE</name>
<dbReference type="InterPro" id="IPR012938">
    <property type="entry name" value="Glc/Sorbosone_DH"/>
</dbReference>
<dbReference type="InterPro" id="IPR011042">
    <property type="entry name" value="6-blade_b-propeller_TolB-like"/>
</dbReference>
<accession>A0A533IBA8</accession>
<evidence type="ECO:0000313" key="4">
    <source>
        <dbReference type="Proteomes" id="UP000315344"/>
    </source>
</evidence>
<feature type="chain" id="PRO_5022231167" evidence="1">
    <location>
        <begin position="21"/>
        <end position="393"/>
    </location>
</feature>
<evidence type="ECO:0000259" key="2">
    <source>
        <dbReference type="Pfam" id="PF07995"/>
    </source>
</evidence>
<reference evidence="3 4" key="1">
    <citation type="journal article" date="2017" name="Nat. Commun.">
        <title>In situ click chemistry generation of cyclooxygenase-2 inhibitors.</title>
        <authorList>
            <person name="Bhardwaj A."/>
            <person name="Kaur J."/>
            <person name="Wuest M."/>
            <person name="Wuest F."/>
        </authorList>
    </citation>
    <scope>NUCLEOTIDE SEQUENCE [LARGE SCALE GENOMIC DNA]</scope>
    <source>
        <strain evidence="3">S2_012_000_R3_94</strain>
    </source>
</reference>
<dbReference type="AlphaFoldDB" id="A0A533IBA8"/>
<dbReference type="PANTHER" id="PTHR19328">
    <property type="entry name" value="HEDGEHOG-INTERACTING PROTEIN"/>
    <property type="match status" value="1"/>
</dbReference>
<evidence type="ECO:0000313" key="3">
    <source>
        <dbReference type="EMBL" id="TKW67787.1"/>
    </source>
</evidence>
<evidence type="ECO:0000256" key="1">
    <source>
        <dbReference type="SAM" id="SignalP"/>
    </source>
</evidence>
<feature type="domain" description="Glucose/Sorbosone dehydrogenase" evidence="2">
    <location>
        <begin position="60"/>
        <end position="388"/>
    </location>
</feature>
<protein>
    <submittedName>
        <fullName evidence="3">PQQ-dependent sugar dehydrogenase</fullName>
    </submittedName>
</protein>
<keyword evidence="1" id="KW-0732">Signal</keyword>
<dbReference type="InterPro" id="IPR011041">
    <property type="entry name" value="Quinoprot_gluc/sorb_DH_b-prop"/>
</dbReference>
<organism evidence="3 4">
    <name type="scientific">Paracoccus denitrificans</name>
    <dbReference type="NCBI Taxonomy" id="266"/>
    <lineage>
        <taxon>Bacteria</taxon>
        <taxon>Pseudomonadati</taxon>
        <taxon>Pseudomonadota</taxon>
        <taxon>Alphaproteobacteria</taxon>
        <taxon>Rhodobacterales</taxon>
        <taxon>Paracoccaceae</taxon>
        <taxon>Paracoccus</taxon>
    </lineage>
</organism>
<feature type="signal peptide" evidence="1">
    <location>
        <begin position="1"/>
        <end position="20"/>
    </location>
</feature>
<dbReference type="EMBL" id="VAFL01000003">
    <property type="protein sequence ID" value="TKW67787.1"/>
    <property type="molecule type" value="Genomic_DNA"/>
</dbReference>
<proteinExistence type="predicted"/>
<gene>
    <name evidence="3" type="ORF">DI616_05605</name>
</gene>